<dbReference type="InterPro" id="IPR050509">
    <property type="entry name" value="CoA-transferase_III"/>
</dbReference>
<dbReference type="RefSeq" id="WP_205444329.1">
    <property type="nucleotide sequence ID" value="NZ_CP061510.1"/>
</dbReference>
<name>A0ABX7KBK7_9SPHN</name>
<dbReference type="Gene3D" id="3.40.50.10540">
    <property type="entry name" value="Crotonobetainyl-coa:carnitine coa-transferase, domain 1"/>
    <property type="match status" value="2"/>
</dbReference>
<keyword evidence="1 2" id="KW-0808">Transferase</keyword>
<dbReference type="Proteomes" id="UP000663637">
    <property type="component" value="Chromosome"/>
</dbReference>
<dbReference type="InterPro" id="IPR044855">
    <property type="entry name" value="CoA-Trfase_III_dom3_sf"/>
</dbReference>
<proteinExistence type="predicted"/>
<dbReference type="Pfam" id="PF02515">
    <property type="entry name" value="CoA_transf_3"/>
    <property type="match status" value="2"/>
</dbReference>
<evidence type="ECO:0000313" key="2">
    <source>
        <dbReference type="EMBL" id="QSB45362.1"/>
    </source>
</evidence>
<organism evidence="2 3">
    <name type="scientific">Tsuneonella flava</name>
    <dbReference type="NCBI Taxonomy" id="2055955"/>
    <lineage>
        <taxon>Bacteria</taxon>
        <taxon>Pseudomonadati</taxon>
        <taxon>Pseudomonadota</taxon>
        <taxon>Alphaproteobacteria</taxon>
        <taxon>Sphingomonadales</taxon>
        <taxon>Erythrobacteraceae</taxon>
        <taxon>Tsuneonella</taxon>
    </lineage>
</organism>
<dbReference type="PANTHER" id="PTHR48228:SF6">
    <property type="entry name" value="L-CARNITINE COA-TRANSFERASE"/>
    <property type="match status" value="1"/>
</dbReference>
<reference evidence="2 3" key="1">
    <citation type="submission" date="2020-09" db="EMBL/GenBank/DDBJ databases">
        <title>Complete genome sequence of altererythrobacter flavus SS-21NJ, isolated from Dongying oil sludge in Shandong province.</title>
        <authorList>
            <person name="Sun S."/>
            <person name="Zhang Z."/>
        </authorList>
    </citation>
    <scope>NUCLEOTIDE SEQUENCE [LARGE SCALE GENOMIC DNA]</scope>
    <source>
        <strain evidence="2 3">SS-21NJ</strain>
    </source>
</reference>
<dbReference type="InterPro" id="IPR023606">
    <property type="entry name" value="CoA-Trfase_III_dom_1_sf"/>
</dbReference>
<dbReference type="InterPro" id="IPR003673">
    <property type="entry name" value="CoA-Trfase_fam_III"/>
</dbReference>
<dbReference type="GO" id="GO:0016740">
    <property type="term" value="F:transferase activity"/>
    <property type="evidence" value="ECO:0007669"/>
    <property type="project" value="UniProtKB-KW"/>
</dbReference>
<keyword evidence="3" id="KW-1185">Reference proteome</keyword>
<sequence length="749" mass="80856">MSELVDPPLSGIKIVDAVSGALAPISSYLAHLGAEVDRVHPVDASDPVDLAANAGKVWRSFALDSDEGHALAGEAHIVVAGKGHDLLLKGLRGLRPDLVTMTVSDFGLTGSLSDWRGSNAVLHALSGELSRSGIRGREPLLPPGDLAYQCASVQAAFALCGGLYRALRSGRGAHFDFAALEGAVQALDPGFGISGSATLGKPAGLLSRDRPREGFQYPIFSCADGFVRICLLSKRQWRSMFEWLGRPEQFASPDFDRTSVRYNSPDLLPHIADFFRERNRADLEREGQAHGVPIAAMLSLPEFLETEHVRARDALKRVSVGTTEVTLPRGVQTIDGVRADFDAAAQPADPFPEAVDTCDLPFEGLKVIDLGVIVVGAEQARMLGDLGADVIKMESRSFPDGNRQSYLDFGMSVSFAAGHRNKRSIGLDLRSERGREIFLDLVAEADVVCSNFKPGTMDKLGLGQATLRKTNPRIILSESSAFGSTGPWSNRMGYGPLVRASTGLALAWRYPDDPTGFSDTITIYPDHVAGRICAIGVVALLIRRLRTGRGGTTAVAQAEVVLKHFAAQIARGGDAGESTTGKVVFAAEGDDEWCVVDPQTEQERRSLAELLGVTDPDQIPTALEEWVVAHPPEEAARVLQQAGIPAAPMLRIADLPKHPFYTEREFYRVEDHPWLKETVRAERYVAKTDDISAPPNRPAPLSGEHSEEVLAEWLGVDSAAIASLIEDAVLEPLHEDTRKAAKRHMASSD</sequence>
<dbReference type="EMBL" id="CP061510">
    <property type="protein sequence ID" value="QSB45362.1"/>
    <property type="molecule type" value="Genomic_DNA"/>
</dbReference>
<gene>
    <name evidence="2" type="ORF">IDJ81_04355</name>
</gene>
<protein>
    <submittedName>
        <fullName evidence="2">CoA transferase</fullName>
    </submittedName>
</protein>
<dbReference type="Gene3D" id="3.30.1540.10">
    <property type="entry name" value="formyl-coa transferase, domain 3"/>
    <property type="match status" value="2"/>
</dbReference>
<evidence type="ECO:0000313" key="3">
    <source>
        <dbReference type="Proteomes" id="UP000663637"/>
    </source>
</evidence>
<evidence type="ECO:0000256" key="1">
    <source>
        <dbReference type="ARBA" id="ARBA00022679"/>
    </source>
</evidence>
<accession>A0ABX7KBK7</accession>
<dbReference type="SUPFAM" id="SSF89796">
    <property type="entry name" value="CoA-transferase family III (CaiB/BaiF)"/>
    <property type="match status" value="2"/>
</dbReference>
<dbReference type="PANTHER" id="PTHR48228">
    <property type="entry name" value="SUCCINYL-COA--D-CITRAMALATE COA-TRANSFERASE"/>
    <property type="match status" value="1"/>
</dbReference>